<feature type="non-terminal residue" evidence="1">
    <location>
        <position position="1"/>
    </location>
</feature>
<comment type="caution">
    <text evidence="1">The sequence shown here is derived from an EMBL/GenBank/DDBJ whole genome shotgun (WGS) entry which is preliminary data.</text>
</comment>
<dbReference type="AlphaFoldDB" id="A0A812SP62"/>
<organism evidence="1 2">
    <name type="scientific">Symbiodinium pilosum</name>
    <name type="common">Dinoflagellate</name>
    <dbReference type="NCBI Taxonomy" id="2952"/>
    <lineage>
        <taxon>Eukaryota</taxon>
        <taxon>Sar</taxon>
        <taxon>Alveolata</taxon>
        <taxon>Dinophyceae</taxon>
        <taxon>Suessiales</taxon>
        <taxon>Symbiodiniaceae</taxon>
        <taxon>Symbiodinium</taxon>
    </lineage>
</organism>
<protein>
    <submittedName>
        <fullName evidence="1">DENND5A protein</fullName>
    </submittedName>
</protein>
<evidence type="ECO:0000313" key="1">
    <source>
        <dbReference type="EMBL" id="CAE7484688.1"/>
    </source>
</evidence>
<reference evidence="1" key="1">
    <citation type="submission" date="2021-02" db="EMBL/GenBank/DDBJ databases">
        <authorList>
            <person name="Dougan E. K."/>
            <person name="Rhodes N."/>
            <person name="Thang M."/>
            <person name="Chan C."/>
        </authorList>
    </citation>
    <scope>NUCLEOTIDE SEQUENCE</scope>
</reference>
<dbReference type="EMBL" id="CAJNIZ010025513">
    <property type="protein sequence ID" value="CAE7484688.1"/>
    <property type="molecule type" value="Genomic_DNA"/>
</dbReference>
<sequence>MTFKIGQEVDRSEQFPRHGLADAFQWAVAVTHSDATALGLGCGTCGYPPKPAEVRHILSLTEELEDKMKLLASGVAEVHSMLAETDEKLGFQKKVQLKIIQRWLRQGLGDDIE</sequence>
<accession>A0A812SP62</accession>
<evidence type="ECO:0000313" key="2">
    <source>
        <dbReference type="Proteomes" id="UP000649617"/>
    </source>
</evidence>
<dbReference type="Proteomes" id="UP000649617">
    <property type="component" value="Unassembled WGS sequence"/>
</dbReference>
<dbReference type="OrthoDB" id="436378at2759"/>
<gene>
    <name evidence="1" type="primary">DENND5A</name>
    <name evidence="1" type="ORF">SPIL2461_LOCUS12416</name>
</gene>
<name>A0A812SP62_SYMPI</name>
<keyword evidence="2" id="KW-1185">Reference proteome</keyword>
<proteinExistence type="predicted"/>